<keyword evidence="2" id="KW-1185">Reference proteome</keyword>
<evidence type="ECO:0000313" key="2">
    <source>
        <dbReference type="Proteomes" id="UP001239111"/>
    </source>
</evidence>
<comment type="caution">
    <text evidence="1">The sequence shown here is derived from an EMBL/GenBank/DDBJ whole genome shotgun (WGS) entry which is preliminary data.</text>
</comment>
<proteinExistence type="predicted"/>
<dbReference type="EMBL" id="CM056744">
    <property type="protein sequence ID" value="KAJ8668291.1"/>
    <property type="molecule type" value="Genomic_DNA"/>
</dbReference>
<accession>A0ACC2NC54</accession>
<sequence>MENVRKVENPLVKYSTLFQQLIKAGSDINAADSQGTTILHLACKDGNIEIVKYLLSQGASLTNIDEEGLDALLLAAECQDLEMVQILIEARADIHYLNVRESYTKQSPVTALQVK</sequence>
<gene>
    <name evidence="1" type="ORF">QAD02_009954</name>
</gene>
<dbReference type="Proteomes" id="UP001239111">
    <property type="component" value="Chromosome 4"/>
</dbReference>
<protein>
    <submittedName>
        <fullName evidence="1">Uncharacterized protein</fullName>
    </submittedName>
</protein>
<organism evidence="1 2">
    <name type="scientific">Eretmocerus hayati</name>
    <dbReference type="NCBI Taxonomy" id="131215"/>
    <lineage>
        <taxon>Eukaryota</taxon>
        <taxon>Metazoa</taxon>
        <taxon>Ecdysozoa</taxon>
        <taxon>Arthropoda</taxon>
        <taxon>Hexapoda</taxon>
        <taxon>Insecta</taxon>
        <taxon>Pterygota</taxon>
        <taxon>Neoptera</taxon>
        <taxon>Endopterygota</taxon>
        <taxon>Hymenoptera</taxon>
        <taxon>Apocrita</taxon>
        <taxon>Proctotrupomorpha</taxon>
        <taxon>Chalcidoidea</taxon>
        <taxon>Aphelinidae</taxon>
        <taxon>Aphelininae</taxon>
        <taxon>Eretmocerus</taxon>
    </lineage>
</organism>
<name>A0ACC2NC54_9HYME</name>
<evidence type="ECO:0000313" key="1">
    <source>
        <dbReference type="EMBL" id="KAJ8668291.1"/>
    </source>
</evidence>
<reference evidence="1" key="1">
    <citation type="submission" date="2023-04" db="EMBL/GenBank/DDBJ databases">
        <title>A chromosome-level genome assembly of the parasitoid wasp Eretmocerus hayati.</title>
        <authorList>
            <person name="Zhong Y."/>
            <person name="Liu S."/>
            <person name="Liu Y."/>
        </authorList>
    </citation>
    <scope>NUCLEOTIDE SEQUENCE</scope>
    <source>
        <strain evidence="1">ZJU_SS_LIU_2023</strain>
    </source>
</reference>